<evidence type="ECO:0000313" key="2">
    <source>
        <dbReference type="EMBL" id="RHY15989.1"/>
    </source>
</evidence>
<name>A0A397BBG7_APHAT</name>
<accession>A0A397BBG7</accession>
<keyword evidence="1" id="KW-0843">Virulence</keyword>
<evidence type="ECO:0008006" key="6">
    <source>
        <dbReference type="Google" id="ProtNLM"/>
    </source>
</evidence>
<evidence type="ECO:0000313" key="3">
    <source>
        <dbReference type="EMBL" id="RHZ40672.1"/>
    </source>
</evidence>
<evidence type="ECO:0000313" key="4">
    <source>
        <dbReference type="Proteomes" id="UP000266239"/>
    </source>
</evidence>
<dbReference type="Pfam" id="PF13365">
    <property type="entry name" value="Trypsin_2"/>
    <property type="match status" value="1"/>
</dbReference>
<dbReference type="InterPro" id="IPR043504">
    <property type="entry name" value="Peptidase_S1_PA_chymotrypsin"/>
</dbReference>
<evidence type="ECO:0000313" key="5">
    <source>
        <dbReference type="Proteomes" id="UP000286510"/>
    </source>
</evidence>
<comment type="caution">
    <text evidence="2">The sequence shown here is derived from an EMBL/GenBank/DDBJ whole genome shotgun (WGS) entry which is preliminary data.</text>
</comment>
<dbReference type="VEuPathDB" id="FungiDB:H257_18629"/>
<sequence>MMVTAHVVPAVCPASLVIFTFPPSTMFTTLKALTILAVVTMAAASGDVIGDTEAICGTDQSQASVALKDSETTKNQLAQSVARLKISGGWCTAWLWGSEGHLVTNNHCIGSAATAIAEFGAECATATDPNNGINGACVGTYVSNSSMLVITDPTLDFTLVKLNVNHGINITQFGYLQARDSAVPLNDPIYIIGHPGAKPKCITYLSDDGKPPRITNTSTASLCGEQDTLAYNVDTEGGSSGSPILGALDNKVVALHNCGGCTATGGANTGNKIELIIKLLKSKNLLPKDAVAGDRC</sequence>
<evidence type="ECO:0000256" key="1">
    <source>
        <dbReference type="ARBA" id="ARBA00023026"/>
    </source>
</evidence>
<dbReference type="InterPro" id="IPR009003">
    <property type="entry name" value="Peptidase_S1_PA"/>
</dbReference>
<dbReference type="EMBL" id="QUTA01005382">
    <property type="protein sequence ID" value="RHY15989.1"/>
    <property type="molecule type" value="Genomic_DNA"/>
</dbReference>
<proteinExistence type="predicted"/>
<dbReference type="Proteomes" id="UP000266239">
    <property type="component" value="Unassembled WGS sequence"/>
</dbReference>
<dbReference type="PANTHER" id="PTHR36234:SF5">
    <property type="entry name" value="LYSYL ENDOPEPTIDASE"/>
    <property type="match status" value="1"/>
</dbReference>
<dbReference type="EMBL" id="QUTF01006304">
    <property type="protein sequence ID" value="RHZ40672.1"/>
    <property type="molecule type" value="Genomic_DNA"/>
</dbReference>
<dbReference type="Proteomes" id="UP000286510">
    <property type="component" value="Unassembled WGS sequence"/>
</dbReference>
<gene>
    <name evidence="2" type="ORF">DYB25_005554</name>
    <name evidence="3" type="ORF">DYB26_014078</name>
</gene>
<dbReference type="PANTHER" id="PTHR36234">
    <property type="entry name" value="LYSYL ENDOPEPTIDASE"/>
    <property type="match status" value="1"/>
</dbReference>
<reference evidence="4 5" key="1">
    <citation type="submission" date="2018-08" db="EMBL/GenBank/DDBJ databases">
        <title>Aphanomyces genome sequencing and annotation.</title>
        <authorList>
            <person name="Minardi D."/>
            <person name="Oidtmann B."/>
            <person name="Van Der Giezen M."/>
            <person name="Studholme D.J."/>
        </authorList>
    </citation>
    <scope>NUCLEOTIDE SEQUENCE [LARGE SCALE GENOMIC DNA]</scope>
    <source>
        <strain evidence="3 5">FDL457</strain>
        <strain evidence="2 4">Yx</strain>
    </source>
</reference>
<dbReference type="SUPFAM" id="SSF50494">
    <property type="entry name" value="Trypsin-like serine proteases"/>
    <property type="match status" value="1"/>
</dbReference>
<dbReference type="AlphaFoldDB" id="A0A397BBG7"/>
<dbReference type="Gene3D" id="2.40.10.10">
    <property type="entry name" value="Trypsin-like serine proteases"/>
    <property type="match status" value="2"/>
</dbReference>
<organism evidence="2 4">
    <name type="scientific">Aphanomyces astaci</name>
    <name type="common">Crayfish plague agent</name>
    <dbReference type="NCBI Taxonomy" id="112090"/>
    <lineage>
        <taxon>Eukaryota</taxon>
        <taxon>Sar</taxon>
        <taxon>Stramenopiles</taxon>
        <taxon>Oomycota</taxon>
        <taxon>Saprolegniomycetes</taxon>
        <taxon>Saprolegniales</taxon>
        <taxon>Verrucalvaceae</taxon>
        <taxon>Aphanomyces</taxon>
    </lineage>
</organism>
<protein>
    <recommendedName>
        <fullName evidence="6">Serine protease</fullName>
    </recommendedName>
</protein>